<evidence type="ECO:0000256" key="12">
    <source>
        <dbReference type="ARBA" id="ARBA00060470"/>
    </source>
</evidence>
<gene>
    <name evidence="17" type="ORF">CJ030_MR7G008145</name>
</gene>
<keyword evidence="9" id="KW-1133">Transmembrane helix</keyword>
<comment type="function">
    <text evidence="11">Involved in protein precursor import into chloroplasts. Part of the motor complex consisting of a co-chaperone (TIC40) and a chaperone (HSP93) associated with the import channel (TIC110). Causes the release of bound transit peptides from TIC110 and stimulates ATP hydrolysis by HSP93. Involved in reinsertion of proteins from the chloroplast stroma into the inner membrane.</text>
</comment>
<dbReference type="InterPro" id="IPR038108">
    <property type="entry name" value="RPN13_DEUBAD_sf"/>
</dbReference>
<evidence type="ECO:0000256" key="11">
    <source>
        <dbReference type="ARBA" id="ARBA00056414"/>
    </source>
</evidence>
<dbReference type="PANTHER" id="PTHR47296:SF1">
    <property type="entry name" value="PROTEIN TIC 40, CHLOROPLASTIC"/>
    <property type="match status" value="1"/>
</dbReference>
<keyword evidence="8" id="KW-0809">Transit peptide</keyword>
<dbReference type="Proteomes" id="UP000516437">
    <property type="component" value="Chromosome 7"/>
</dbReference>
<dbReference type="InterPro" id="IPR006636">
    <property type="entry name" value="STI1_HS-bd"/>
</dbReference>
<feature type="compositionally biased region" description="Polar residues" evidence="15">
    <location>
        <begin position="103"/>
        <end position="112"/>
    </location>
</feature>
<evidence type="ECO:0000256" key="2">
    <source>
        <dbReference type="ARBA" id="ARBA00022528"/>
    </source>
</evidence>
<evidence type="ECO:0000256" key="10">
    <source>
        <dbReference type="ARBA" id="ARBA00023136"/>
    </source>
</evidence>
<keyword evidence="1" id="KW-0813">Transport</keyword>
<evidence type="ECO:0000256" key="9">
    <source>
        <dbReference type="ARBA" id="ARBA00022989"/>
    </source>
</evidence>
<keyword evidence="6" id="KW-1001">Plastid inner membrane</keyword>
<evidence type="ECO:0000256" key="1">
    <source>
        <dbReference type="ARBA" id="ARBA00022448"/>
    </source>
</evidence>
<evidence type="ECO:0000256" key="5">
    <source>
        <dbReference type="ARBA" id="ARBA00022737"/>
    </source>
</evidence>
<keyword evidence="10" id="KW-0472">Membrane</keyword>
<feature type="compositionally biased region" description="Pro residues" evidence="15">
    <location>
        <begin position="30"/>
        <end position="47"/>
    </location>
</feature>
<proteinExistence type="predicted"/>
<evidence type="ECO:0000256" key="6">
    <source>
        <dbReference type="ARBA" id="ARBA00022780"/>
    </source>
</evidence>
<dbReference type="EMBL" id="RXIC02000025">
    <property type="protein sequence ID" value="KAB1206939.1"/>
    <property type="molecule type" value="Genomic_DNA"/>
</dbReference>
<dbReference type="GO" id="GO:0009658">
    <property type="term" value="P:chloroplast organization"/>
    <property type="evidence" value="ECO:0007669"/>
    <property type="project" value="TreeGrafter"/>
</dbReference>
<dbReference type="Gene3D" id="1.10.260.100">
    <property type="match status" value="1"/>
</dbReference>
<evidence type="ECO:0000256" key="3">
    <source>
        <dbReference type="ARBA" id="ARBA00022640"/>
    </source>
</evidence>
<comment type="caution">
    <text evidence="17">The sequence shown here is derived from an EMBL/GenBank/DDBJ whole genome shotgun (WGS) entry which is preliminary data.</text>
</comment>
<feature type="domain" description="STI1" evidence="16">
    <location>
        <begin position="488"/>
        <end position="527"/>
    </location>
</feature>
<dbReference type="Pfam" id="PF17830">
    <property type="entry name" value="STI1-HOP_DP"/>
    <property type="match status" value="1"/>
</dbReference>
<sequence>MQQAFKTMMGQMNSQNNQFNNAAFSSGSPFPFPMPPTPVPPASPPSGPGVTVDVPATNVEAAAVTVVKDETEVKMEPKKLAFVDVSPEEAERKSPYESIQDVPGTSSPNDTKTAGVVSENGAASKPVDASQWFKSTYSPPGSEGSSSTRNPVISVEALEKMMEDPTVQKIVYPHLPEELRNPATFKWMLQNPVYRQQLEEMMNNMMSSNGEWDDRLMDSFKNFDLNSPEFKQQFGGEPAVTLSSSEVLDKEKDLCNQIVGLRRQMERLEKLVTQLGSGGPVVQELKCQVCGFLLKAHKATIQINNLSESHIHVMGNLAMRGTSLGKPSVQLNSLECGPFLKQIELGSGLLGSLGNVGVALMENQAALLLAVEVLELGGSNAAADLVQAIASGALPGGDTSLCPSLEGDGVLELLPSVVDVISLDLGKERVIPYENISDREGKKMVGVSCEGYEDKLMSLFEELENIGSLCVGNLLVERGEVDQIGLSPEETFARIMDNPELRMAFQNPRIQAAIMDCSQDPHNISKYQNDKEVMDLFNKISELFPGVPGPPRFS</sequence>
<dbReference type="Gene3D" id="1.10.2020.20">
    <property type="match status" value="1"/>
</dbReference>
<dbReference type="OrthoDB" id="533763at2759"/>
<comment type="subcellular location">
    <subcellularLocation>
        <location evidence="12">Plastid</location>
        <location evidence="12">Chloroplast inner membrane</location>
        <topology evidence="12">Single-pass membrane protein</topology>
    </subcellularLocation>
</comment>
<keyword evidence="2" id="KW-0150">Chloroplast</keyword>
<dbReference type="AlphaFoldDB" id="A0A6A1V2L3"/>
<dbReference type="GO" id="GO:0009706">
    <property type="term" value="C:chloroplast inner membrane"/>
    <property type="evidence" value="ECO:0007669"/>
    <property type="project" value="UniProtKB-SubCell"/>
</dbReference>
<feature type="compositionally biased region" description="Low complexity" evidence="15">
    <location>
        <begin position="17"/>
        <end position="29"/>
    </location>
</feature>
<keyword evidence="18" id="KW-1185">Reference proteome</keyword>
<evidence type="ECO:0000256" key="13">
    <source>
        <dbReference type="ARBA" id="ARBA00070821"/>
    </source>
</evidence>
<feature type="domain" description="STI1" evidence="16">
    <location>
        <begin position="164"/>
        <end position="198"/>
    </location>
</feature>
<dbReference type="GO" id="GO:0009535">
    <property type="term" value="C:chloroplast thylakoid membrane"/>
    <property type="evidence" value="ECO:0007669"/>
    <property type="project" value="TreeGrafter"/>
</dbReference>
<evidence type="ECO:0000313" key="18">
    <source>
        <dbReference type="Proteomes" id="UP000516437"/>
    </source>
</evidence>
<evidence type="ECO:0000256" key="8">
    <source>
        <dbReference type="ARBA" id="ARBA00022946"/>
    </source>
</evidence>
<evidence type="ECO:0000256" key="4">
    <source>
        <dbReference type="ARBA" id="ARBA00022692"/>
    </source>
</evidence>
<organism evidence="17 18">
    <name type="scientific">Morella rubra</name>
    <name type="common">Chinese bayberry</name>
    <dbReference type="NCBI Taxonomy" id="262757"/>
    <lineage>
        <taxon>Eukaryota</taxon>
        <taxon>Viridiplantae</taxon>
        <taxon>Streptophyta</taxon>
        <taxon>Embryophyta</taxon>
        <taxon>Tracheophyta</taxon>
        <taxon>Spermatophyta</taxon>
        <taxon>Magnoliopsida</taxon>
        <taxon>eudicotyledons</taxon>
        <taxon>Gunneridae</taxon>
        <taxon>Pentapetalae</taxon>
        <taxon>rosids</taxon>
        <taxon>fabids</taxon>
        <taxon>Fagales</taxon>
        <taxon>Myricaceae</taxon>
        <taxon>Morella</taxon>
    </lineage>
</organism>
<feature type="region of interest" description="Disordered" evidence="15">
    <location>
        <begin position="17"/>
        <end position="53"/>
    </location>
</feature>
<dbReference type="SMART" id="SM00727">
    <property type="entry name" value="STI1"/>
    <property type="match status" value="2"/>
</dbReference>
<keyword evidence="4" id="KW-0812">Transmembrane</keyword>
<dbReference type="FunFam" id="1.10.260.100:FF:000008">
    <property type="entry name" value="Protein TIC 40, chloroplastic"/>
    <property type="match status" value="1"/>
</dbReference>
<evidence type="ECO:0000256" key="7">
    <source>
        <dbReference type="ARBA" id="ARBA00022927"/>
    </source>
</evidence>
<keyword evidence="3" id="KW-0934">Plastid</keyword>
<evidence type="ECO:0000256" key="14">
    <source>
        <dbReference type="ARBA" id="ARBA00082202"/>
    </source>
</evidence>
<dbReference type="InterPro" id="IPR041243">
    <property type="entry name" value="STI1/HOP_DP"/>
</dbReference>
<dbReference type="GO" id="GO:0045037">
    <property type="term" value="P:protein import into chloroplast stroma"/>
    <property type="evidence" value="ECO:0007669"/>
    <property type="project" value="TreeGrafter"/>
</dbReference>
<feature type="region of interest" description="Disordered" evidence="15">
    <location>
        <begin position="85"/>
        <end position="127"/>
    </location>
</feature>
<dbReference type="PANTHER" id="PTHR47296">
    <property type="entry name" value="PROTEIN TIC 40, CHLOROPLASTIC"/>
    <property type="match status" value="1"/>
</dbReference>
<evidence type="ECO:0000259" key="16">
    <source>
        <dbReference type="SMART" id="SM00727"/>
    </source>
</evidence>
<evidence type="ECO:0000313" key="17">
    <source>
        <dbReference type="EMBL" id="KAB1206939.1"/>
    </source>
</evidence>
<keyword evidence="7" id="KW-0653">Protein transport</keyword>
<accession>A0A6A1V2L3</accession>
<keyword evidence="5" id="KW-0677">Repeat</keyword>
<protein>
    <recommendedName>
        <fullName evidence="13">Protein TIC 40, chloroplastic</fullName>
    </recommendedName>
    <alternativeName>
        <fullName evidence="14">Translocon at the inner envelope membrane of chloroplasts 40</fullName>
    </alternativeName>
</protein>
<name>A0A6A1V2L3_9ROSI</name>
<evidence type="ECO:0000256" key="15">
    <source>
        <dbReference type="SAM" id="MobiDB-lite"/>
    </source>
</evidence>
<reference evidence="17 18" key="1">
    <citation type="journal article" date="2019" name="Plant Biotechnol. J.">
        <title>The red bayberry genome and genetic basis of sex determination.</title>
        <authorList>
            <person name="Jia H.M."/>
            <person name="Jia H.J."/>
            <person name="Cai Q.L."/>
            <person name="Wang Y."/>
            <person name="Zhao H.B."/>
            <person name="Yang W.F."/>
            <person name="Wang G.Y."/>
            <person name="Li Y.H."/>
            <person name="Zhan D.L."/>
            <person name="Shen Y.T."/>
            <person name="Niu Q.F."/>
            <person name="Chang L."/>
            <person name="Qiu J."/>
            <person name="Zhao L."/>
            <person name="Xie H.B."/>
            <person name="Fu W.Y."/>
            <person name="Jin J."/>
            <person name="Li X.W."/>
            <person name="Jiao Y."/>
            <person name="Zhou C.C."/>
            <person name="Tu T."/>
            <person name="Chai C.Y."/>
            <person name="Gao J.L."/>
            <person name="Fan L.J."/>
            <person name="van de Weg E."/>
            <person name="Wang J.Y."/>
            <person name="Gao Z.S."/>
        </authorList>
    </citation>
    <scope>NUCLEOTIDE SEQUENCE [LARGE SCALE GENOMIC DNA]</scope>
    <source>
        <tissue evidence="17">Leaves</tissue>
    </source>
</reference>